<accession>A0A2N0NRA1</accession>
<dbReference type="VEuPathDB" id="FungiDB:FUN_016842"/>
<reference evidence="2 3" key="2">
    <citation type="submission" date="2017-09" db="EMBL/GenBank/DDBJ databases">
        <title>Extensive intraspecific genome diversity in a model arbuscular mycorrhizal fungus.</title>
        <authorList>
            <person name="Chen E.C."/>
            <person name="Morin E."/>
            <person name="Beaudet D."/>
            <person name="Noel J."/>
            <person name="Ndikumana S."/>
            <person name="Charron P."/>
            <person name="St-Onge C."/>
            <person name="Giorgi J."/>
            <person name="Grigoriev I.V."/>
            <person name="Roux C."/>
            <person name="Martin F.M."/>
            <person name="Corradi N."/>
        </authorList>
    </citation>
    <scope>NUCLEOTIDE SEQUENCE [LARGE SCALE GENOMIC DNA]</scope>
    <source>
        <strain evidence="2 3">A5</strain>
    </source>
</reference>
<dbReference type="EMBL" id="LLXJ01003412">
    <property type="protein sequence ID" value="PKB97105.1"/>
    <property type="molecule type" value="Genomic_DNA"/>
</dbReference>
<gene>
    <name evidence="2" type="ORF">RhiirA5_279680</name>
</gene>
<organism evidence="2 3">
    <name type="scientific">Rhizophagus irregularis</name>
    <dbReference type="NCBI Taxonomy" id="588596"/>
    <lineage>
        <taxon>Eukaryota</taxon>
        <taxon>Fungi</taxon>
        <taxon>Fungi incertae sedis</taxon>
        <taxon>Mucoromycota</taxon>
        <taxon>Glomeromycotina</taxon>
        <taxon>Glomeromycetes</taxon>
        <taxon>Glomerales</taxon>
        <taxon>Glomeraceae</taxon>
        <taxon>Rhizophagus</taxon>
    </lineage>
</organism>
<keyword evidence="2" id="KW-0808">Transferase</keyword>
<dbReference type="PANTHER" id="PTHR44329">
    <property type="entry name" value="SERINE/THREONINE-PROTEIN KINASE TNNI3K-RELATED"/>
    <property type="match status" value="1"/>
</dbReference>
<feature type="domain" description="Protein kinase" evidence="1">
    <location>
        <begin position="10"/>
        <end position="263"/>
    </location>
</feature>
<dbReference type="GO" id="GO:0005524">
    <property type="term" value="F:ATP binding"/>
    <property type="evidence" value="ECO:0007669"/>
    <property type="project" value="InterPro"/>
</dbReference>
<dbReference type="InterPro" id="IPR000719">
    <property type="entry name" value="Prot_kinase_dom"/>
</dbReference>
<evidence type="ECO:0000313" key="2">
    <source>
        <dbReference type="EMBL" id="PKB97105.1"/>
    </source>
</evidence>
<dbReference type="PIRSF" id="PIRSF000654">
    <property type="entry name" value="Integrin-linked_kinase"/>
    <property type="match status" value="1"/>
</dbReference>
<proteinExistence type="predicted"/>
<dbReference type="VEuPathDB" id="FungiDB:RhiirA1_261091"/>
<dbReference type="Gene3D" id="1.10.510.10">
    <property type="entry name" value="Transferase(Phosphotransferase) domain 1"/>
    <property type="match status" value="1"/>
</dbReference>
<evidence type="ECO:0000259" key="1">
    <source>
        <dbReference type="PROSITE" id="PS50011"/>
    </source>
</evidence>
<dbReference type="InterPro" id="IPR001245">
    <property type="entry name" value="Ser-Thr/Tyr_kinase_cat_dom"/>
</dbReference>
<sequence length="304" mass="35698">MIDKFDHDKFIKRELIREGGFGLIYSAEWDERREKVILKYVKSNSNIRKFIEEVRNFNKEMRIHQMVSDHDNIIPFYGMAQDLNNQQFAMVLQYADEGSLREYLEYNFEDLTWFDKLRFAQEITKGILWIHDKKHSNNILVHQHKIKISDFGLSEMIDHNTRSFVGGIPAYMEPQLFISNEYCLDEKSDVYSLGVLMWEISSGQPPFNFKSPEQVISLITNNKREMPIYGTPIKYVSLYRECWQQDPQLRPTTEEVFNKLESIPIDSVIELTADIDSLLNGTSNLSIEDEECDDGVKELDINDL</sequence>
<reference evidence="2 3" key="1">
    <citation type="submission" date="2016-04" db="EMBL/GenBank/DDBJ databases">
        <title>Genome analyses suggest a sexual origin of heterokaryosis in a supposedly ancient asexual fungus.</title>
        <authorList>
            <person name="Ropars J."/>
            <person name="Sedzielewska K."/>
            <person name="Noel J."/>
            <person name="Charron P."/>
            <person name="Farinelli L."/>
            <person name="Marton T."/>
            <person name="Kruger M."/>
            <person name="Pelin A."/>
            <person name="Brachmann A."/>
            <person name="Corradi N."/>
        </authorList>
    </citation>
    <scope>NUCLEOTIDE SEQUENCE [LARGE SCALE GENOMIC DNA]</scope>
    <source>
        <strain evidence="2 3">A5</strain>
    </source>
</reference>
<dbReference type="AlphaFoldDB" id="A0A2N0NRA1"/>
<keyword evidence="2" id="KW-0418">Kinase</keyword>
<dbReference type="SUPFAM" id="SSF56112">
    <property type="entry name" value="Protein kinase-like (PK-like)"/>
    <property type="match status" value="1"/>
</dbReference>
<comment type="caution">
    <text evidence="2">The sequence shown here is derived from an EMBL/GenBank/DDBJ whole genome shotgun (WGS) entry which is preliminary data.</text>
</comment>
<evidence type="ECO:0000313" key="3">
    <source>
        <dbReference type="Proteomes" id="UP000232722"/>
    </source>
</evidence>
<name>A0A2N0NRA1_9GLOM</name>
<dbReference type="PROSITE" id="PS50011">
    <property type="entry name" value="PROTEIN_KINASE_DOM"/>
    <property type="match status" value="1"/>
</dbReference>
<dbReference type="InterPro" id="IPR051681">
    <property type="entry name" value="Ser/Thr_Kinases-Pseudokinases"/>
</dbReference>
<protein>
    <submittedName>
        <fullName evidence="2">Kinase-like protein</fullName>
    </submittedName>
</protein>
<dbReference type="Proteomes" id="UP000232722">
    <property type="component" value="Unassembled WGS sequence"/>
</dbReference>
<dbReference type="InterPro" id="IPR011009">
    <property type="entry name" value="Kinase-like_dom_sf"/>
</dbReference>
<dbReference type="Pfam" id="PF07714">
    <property type="entry name" value="PK_Tyr_Ser-Thr"/>
    <property type="match status" value="1"/>
</dbReference>
<dbReference type="GO" id="GO:0004674">
    <property type="term" value="F:protein serine/threonine kinase activity"/>
    <property type="evidence" value="ECO:0007669"/>
    <property type="project" value="TreeGrafter"/>
</dbReference>
<dbReference type="VEuPathDB" id="FungiDB:RhiirFUN_022154"/>